<proteinExistence type="predicted"/>
<accession>A0A1B6JBN0</accession>
<protein>
    <recommendedName>
        <fullName evidence="1">Reverse transcriptase domain-containing protein</fullName>
    </recommendedName>
</protein>
<gene>
    <name evidence="2" type="ORF">g.9164</name>
</gene>
<dbReference type="EMBL" id="GECU01011199">
    <property type="protein sequence ID" value="JAS96507.1"/>
    <property type="molecule type" value="Transcribed_RNA"/>
</dbReference>
<dbReference type="CDD" id="cd01650">
    <property type="entry name" value="RT_nLTR_like"/>
    <property type="match status" value="1"/>
</dbReference>
<organism evidence="2">
    <name type="scientific">Homalodisca liturata</name>
    <dbReference type="NCBI Taxonomy" id="320908"/>
    <lineage>
        <taxon>Eukaryota</taxon>
        <taxon>Metazoa</taxon>
        <taxon>Ecdysozoa</taxon>
        <taxon>Arthropoda</taxon>
        <taxon>Hexapoda</taxon>
        <taxon>Insecta</taxon>
        <taxon>Pterygota</taxon>
        <taxon>Neoptera</taxon>
        <taxon>Paraneoptera</taxon>
        <taxon>Hemiptera</taxon>
        <taxon>Auchenorrhyncha</taxon>
        <taxon>Membracoidea</taxon>
        <taxon>Cicadellidae</taxon>
        <taxon>Cicadellinae</taxon>
        <taxon>Proconiini</taxon>
        <taxon>Homalodisca</taxon>
    </lineage>
</organism>
<dbReference type="GO" id="GO:0071897">
    <property type="term" value="P:DNA biosynthetic process"/>
    <property type="evidence" value="ECO:0007669"/>
    <property type="project" value="UniProtKB-ARBA"/>
</dbReference>
<name>A0A1B6JBN0_9HEMI</name>
<evidence type="ECO:0000259" key="1">
    <source>
        <dbReference type="PROSITE" id="PS50878"/>
    </source>
</evidence>
<dbReference type="PANTHER" id="PTHR33332">
    <property type="entry name" value="REVERSE TRANSCRIPTASE DOMAIN-CONTAINING PROTEIN"/>
    <property type="match status" value="1"/>
</dbReference>
<feature type="non-terminal residue" evidence="2">
    <location>
        <position position="1"/>
    </location>
</feature>
<dbReference type="AlphaFoldDB" id="A0A1B6JBN0"/>
<dbReference type="PROSITE" id="PS50878">
    <property type="entry name" value="RT_POL"/>
    <property type="match status" value="1"/>
</dbReference>
<dbReference type="SUPFAM" id="SSF56672">
    <property type="entry name" value="DNA/RNA polymerases"/>
    <property type="match status" value="1"/>
</dbReference>
<reference evidence="2" key="1">
    <citation type="submission" date="2015-11" db="EMBL/GenBank/DDBJ databases">
        <title>De novo transcriptome assembly of four potential Pierce s Disease insect vectors from Arizona vineyards.</title>
        <authorList>
            <person name="Tassone E.E."/>
        </authorList>
    </citation>
    <scope>NUCLEOTIDE SEQUENCE</scope>
</reference>
<evidence type="ECO:0000313" key="2">
    <source>
        <dbReference type="EMBL" id="JAS96507.1"/>
    </source>
</evidence>
<dbReference type="InterPro" id="IPR000477">
    <property type="entry name" value="RT_dom"/>
</dbReference>
<sequence>HCSTELIPPLTHVVNMSLTQGLFPSALKQAKVYPKLKKGSALEASNYRPISLLPTFSKVMEKVVLRRLMNHCETNHLLTGKQHGFLKGRSTTSAIIALAEFIVENLESGKLVTGIMLDFSKAFDCLGHSLILGKLGSLGVGGTAMKWFKSYLEGRSQVVELTEINRGLSQAIRSNPLPIKRGVPQGSVLGPVLFILLTNDMPRYLGEHCEAVMYADDTTLLLAEHSPDELAVQSYIALEMAYQYCHENDLAVNASKTKQLAFGRRGVLVQTVPGVSLEEYSAFLGVIIDNQISWSRHIDALTAKLSSCIYVLKRIRQSGSLETAMIAYYALFQSHLQYGLAVWGASTATNTKRILVLQKRAVRILAGINSTDSCKEVFATLKIMTVISLYIKEVVLYVDAGTLPQGSNIHSYNTRYATHYTMPRHHLTLYEKTPAYMGRKLHNLLPNELRTLTGTRLKTALTAWLIDKPFYTLEEFLQWKN</sequence>
<feature type="domain" description="Reverse transcriptase" evidence="1">
    <location>
        <begin position="16"/>
        <end position="288"/>
    </location>
</feature>
<dbReference type="Pfam" id="PF00078">
    <property type="entry name" value="RVT_1"/>
    <property type="match status" value="1"/>
</dbReference>
<dbReference type="InterPro" id="IPR043502">
    <property type="entry name" value="DNA/RNA_pol_sf"/>
</dbReference>